<gene>
    <name evidence="2" type="ORF">AV530_006133</name>
</gene>
<dbReference type="Proteomes" id="UP000190648">
    <property type="component" value="Unassembled WGS sequence"/>
</dbReference>
<name>A0A1V4J9R6_PATFA</name>
<reference evidence="2 3" key="1">
    <citation type="submission" date="2016-02" db="EMBL/GenBank/DDBJ databases">
        <title>Band-tailed pigeon sequencing and assembly.</title>
        <authorList>
            <person name="Soares A.E."/>
            <person name="Novak B.J."/>
            <person name="Rice E.S."/>
            <person name="O'Connell B."/>
            <person name="Chang D."/>
            <person name="Weber S."/>
            <person name="Shapiro B."/>
        </authorList>
    </citation>
    <scope>NUCLEOTIDE SEQUENCE [LARGE SCALE GENOMIC DNA]</scope>
    <source>
        <strain evidence="2">BTP2013</strain>
        <tissue evidence="2">Blood</tissue>
    </source>
</reference>
<dbReference type="AlphaFoldDB" id="A0A1V4J9R6"/>
<protein>
    <submittedName>
        <fullName evidence="2">Uncharacterized protein</fullName>
    </submittedName>
</protein>
<keyword evidence="3" id="KW-1185">Reference proteome</keyword>
<proteinExistence type="predicted"/>
<evidence type="ECO:0000256" key="1">
    <source>
        <dbReference type="SAM" id="MobiDB-lite"/>
    </source>
</evidence>
<sequence length="68" mass="7096">MVGGNVKKNIDRAEPAQRTATRNPAGRRLAPRPGPRLPGQSDASPRQLLAAPTPAGPVAKRTNMQSGS</sequence>
<comment type="caution">
    <text evidence="2">The sequence shown here is derived from an EMBL/GenBank/DDBJ whole genome shotgun (WGS) entry which is preliminary data.</text>
</comment>
<feature type="region of interest" description="Disordered" evidence="1">
    <location>
        <begin position="1"/>
        <end position="68"/>
    </location>
</feature>
<evidence type="ECO:0000313" key="3">
    <source>
        <dbReference type="Proteomes" id="UP000190648"/>
    </source>
</evidence>
<evidence type="ECO:0000313" key="2">
    <source>
        <dbReference type="EMBL" id="OPJ68507.1"/>
    </source>
</evidence>
<organism evidence="2 3">
    <name type="scientific">Patagioenas fasciata monilis</name>
    <dbReference type="NCBI Taxonomy" id="372326"/>
    <lineage>
        <taxon>Eukaryota</taxon>
        <taxon>Metazoa</taxon>
        <taxon>Chordata</taxon>
        <taxon>Craniata</taxon>
        <taxon>Vertebrata</taxon>
        <taxon>Euteleostomi</taxon>
        <taxon>Archelosauria</taxon>
        <taxon>Archosauria</taxon>
        <taxon>Dinosauria</taxon>
        <taxon>Saurischia</taxon>
        <taxon>Theropoda</taxon>
        <taxon>Coelurosauria</taxon>
        <taxon>Aves</taxon>
        <taxon>Neognathae</taxon>
        <taxon>Neoaves</taxon>
        <taxon>Columbimorphae</taxon>
        <taxon>Columbiformes</taxon>
        <taxon>Columbidae</taxon>
        <taxon>Patagioenas</taxon>
    </lineage>
</organism>
<accession>A0A1V4J9R6</accession>
<dbReference type="EMBL" id="LSYS01008581">
    <property type="protein sequence ID" value="OPJ68507.1"/>
    <property type="molecule type" value="Genomic_DNA"/>
</dbReference>